<keyword evidence="3" id="KW-1185">Reference proteome</keyword>
<evidence type="ECO:0000259" key="1">
    <source>
        <dbReference type="Pfam" id="PF08484"/>
    </source>
</evidence>
<evidence type="ECO:0000313" key="3">
    <source>
        <dbReference type="Proteomes" id="UP000609651"/>
    </source>
</evidence>
<dbReference type="Pfam" id="PF13489">
    <property type="entry name" value="Methyltransf_23"/>
    <property type="match status" value="1"/>
</dbReference>
<dbReference type="SUPFAM" id="SSF53335">
    <property type="entry name" value="S-adenosyl-L-methionine-dependent methyltransferases"/>
    <property type="match status" value="1"/>
</dbReference>
<accession>A0ABX1VC21</accession>
<sequence length="270" mass="28615">MDPTAPREGREPAGGGAVELIRAYFDDRTARRANDPPVDFVCCLSAFEHVPEPAALLRTVRDMSGDRGAGLYFEVFDARRALGRGEIWSVHYEQCNLFGAASLAALFRHAGLTVTDAGNCYAGDQYAFVDAAADPAAADPPDDLEPDGLPPELASFSAAHRAKRAEWSDRLAGWRSAGKTAAFWGAAGKGVTFLNSLPLAAPGDGVIGFVVDSNPDKHGRFLPGTGHPILPPAALAENPPDVVILSNALYEQEIRRQAAGLGFDGEFVIA</sequence>
<comment type="caution">
    <text evidence="2">The sequence shown here is derived from an EMBL/GenBank/DDBJ whole genome shotgun (WGS) entry which is preliminary data.</text>
</comment>
<organism evidence="2 3">
    <name type="scientific">Alienimonas chondri</name>
    <dbReference type="NCBI Taxonomy" id="2681879"/>
    <lineage>
        <taxon>Bacteria</taxon>
        <taxon>Pseudomonadati</taxon>
        <taxon>Planctomycetota</taxon>
        <taxon>Planctomycetia</taxon>
        <taxon>Planctomycetales</taxon>
        <taxon>Planctomycetaceae</taxon>
        <taxon>Alienimonas</taxon>
    </lineage>
</organism>
<protein>
    <recommendedName>
        <fullName evidence="1">C-methyltransferase domain-containing protein</fullName>
    </recommendedName>
</protein>
<dbReference type="Pfam" id="PF08484">
    <property type="entry name" value="Methyltransf_14"/>
    <property type="match status" value="1"/>
</dbReference>
<gene>
    <name evidence="2" type="ORF">LzC2_10430</name>
</gene>
<dbReference type="InterPro" id="IPR029063">
    <property type="entry name" value="SAM-dependent_MTases_sf"/>
</dbReference>
<feature type="domain" description="C-methyltransferase" evidence="1">
    <location>
        <begin position="154"/>
        <end position="269"/>
    </location>
</feature>
<dbReference type="Gene3D" id="3.40.50.720">
    <property type="entry name" value="NAD(P)-binding Rossmann-like Domain"/>
    <property type="match status" value="1"/>
</dbReference>
<dbReference type="Gene3D" id="3.40.50.150">
    <property type="entry name" value="Vaccinia Virus protein VP39"/>
    <property type="match status" value="1"/>
</dbReference>
<proteinExistence type="predicted"/>
<reference evidence="2 3" key="1">
    <citation type="journal article" date="2020" name="Syst. Appl. Microbiol.">
        <title>Alienimonas chondri sp. nov., a novel planctomycete isolated from the biofilm of the red alga Chondrus crispus.</title>
        <authorList>
            <person name="Vitorino I."/>
            <person name="Albuquerque L."/>
            <person name="Wiegand S."/>
            <person name="Kallscheuer N."/>
            <person name="da Costa M.S."/>
            <person name="Lobo-da-Cunha A."/>
            <person name="Jogler C."/>
            <person name="Lage O.M."/>
        </authorList>
    </citation>
    <scope>NUCLEOTIDE SEQUENCE [LARGE SCALE GENOMIC DNA]</scope>
    <source>
        <strain evidence="2 3">LzC2</strain>
    </source>
</reference>
<dbReference type="Proteomes" id="UP000609651">
    <property type="component" value="Unassembled WGS sequence"/>
</dbReference>
<dbReference type="InterPro" id="IPR013691">
    <property type="entry name" value="MeTrfase_14"/>
</dbReference>
<name>A0ABX1VC21_9PLAN</name>
<evidence type="ECO:0000313" key="2">
    <source>
        <dbReference type="EMBL" id="NNJ24981.1"/>
    </source>
</evidence>
<dbReference type="EMBL" id="WTPX01000022">
    <property type="protein sequence ID" value="NNJ24981.1"/>
    <property type="molecule type" value="Genomic_DNA"/>
</dbReference>